<keyword evidence="3" id="KW-0804">Transcription</keyword>
<reference evidence="6 8" key="2">
    <citation type="submission" date="2023-07" db="EMBL/GenBank/DDBJ databases">
        <title>Genomic Encyclopedia of Type Strains, Phase IV (KMG-IV): sequencing the most valuable type-strain genomes for metagenomic binning, comparative biology and taxonomic classification.</title>
        <authorList>
            <person name="Goeker M."/>
        </authorList>
    </citation>
    <scope>NUCLEOTIDE SEQUENCE [LARGE SCALE GENOMIC DNA]</scope>
    <source>
        <strain evidence="6 8">DSM 338</strain>
    </source>
</reference>
<dbReference type="PROSITE" id="PS50949">
    <property type="entry name" value="HTH_GNTR"/>
    <property type="match status" value="1"/>
</dbReference>
<feature type="domain" description="HTH gntR-type" evidence="4">
    <location>
        <begin position="35"/>
        <end position="102"/>
    </location>
</feature>
<evidence type="ECO:0000313" key="7">
    <source>
        <dbReference type="Proteomes" id="UP001144397"/>
    </source>
</evidence>
<evidence type="ECO:0000259" key="4">
    <source>
        <dbReference type="PROSITE" id="PS50949"/>
    </source>
</evidence>
<sequence>MEHKTPSTGDGDAGEVRGEEPAVTLDARVGRIVRQTLADQVYGDLKELLLSGRAAPGERFTLRGLAAAIGTSAMPVREAVSRLVAENALEVLPNRAVRVPLMSRARFAELRLIRTSLEGLAAATAAREATDDEIAEVIRCERAFAAERDKKKPDGAAAMRHNKDLHFALYRAAHLPTLMGMIEGLWLQIGPVLNLDFRAGPERVRQGEAHLHHAQLVAALKARDSDAARDALVADIWSAGDFILSRDVLPD</sequence>
<dbReference type="InterPro" id="IPR000524">
    <property type="entry name" value="Tscrpt_reg_HTH_GntR"/>
</dbReference>
<evidence type="ECO:0000256" key="2">
    <source>
        <dbReference type="ARBA" id="ARBA00023125"/>
    </source>
</evidence>
<dbReference type="GeneID" id="95765110"/>
<dbReference type="Gene3D" id="1.20.120.530">
    <property type="entry name" value="GntR ligand-binding domain-like"/>
    <property type="match status" value="1"/>
</dbReference>
<proteinExistence type="predicted"/>
<evidence type="ECO:0000313" key="5">
    <source>
        <dbReference type="EMBL" id="GLI24663.1"/>
    </source>
</evidence>
<comment type="caution">
    <text evidence="5">The sequence shown here is derived from an EMBL/GenBank/DDBJ whole genome shotgun (WGS) entry which is preliminary data.</text>
</comment>
<dbReference type="InterPro" id="IPR008920">
    <property type="entry name" value="TF_FadR/GntR_C"/>
</dbReference>
<organism evidence="5 7">
    <name type="scientific">Xanthobacter flavus</name>
    <dbReference type="NCBI Taxonomy" id="281"/>
    <lineage>
        <taxon>Bacteria</taxon>
        <taxon>Pseudomonadati</taxon>
        <taxon>Pseudomonadota</taxon>
        <taxon>Alphaproteobacteria</taxon>
        <taxon>Hyphomicrobiales</taxon>
        <taxon>Xanthobacteraceae</taxon>
        <taxon>Xanthobacter</taxon>
    </lineage>
</organism>
<keyword evidence="8" id="KW-1185">Reference proteome</keyword>
<dbReference type="GO" id="GO:0003677">
    <property type="term" value="F:DNA binding"/>
    <property type="evidence" value="ECO:0007669"/>
    <property type="project" value="UniProtKB-KW"/>
</dbReference>
<name>A0A9W6FP53_XANFL</name>
<dbReference type="InterPro" id="IPR011711">
    <property type="entry name" value="GntR_C"/>
</dbReference>
<evidence type="ECO:0000256" key="3">
    <source>
        <dbReference type="ARBA" id="ARBA00023163"/>
    </source>
</evidence>
<reference evidence="5" key="1">
    <citation type="submission" date="2022-12" db="EMBL/GenBank/DDBJ databases">
        <title>Reference genome sequencing for broad-spectrum identification of bacterial and archaeal isolates by mass spectrometry.</title>
        <authorList>
            <person name="Sekiguchi Y."/>
            <person name="Tourlousse D.M."/>
        </authorList>
    </citation>
    <scope>NUCLEOTIDE SEQUENCE</scope>
    <source>
        <strain evidence="5">301</strain>
    </source>
</reference>
<dbReference type="SMART" id="SM00345">
    <property type="entry name" value="HTH_GNTR"/>
    <property type="match status" value="1"/>
</dbReference>
<dbReference type="EMBL" id="JAVDPY010000008">
    <property type="protein sequence ID" value="MDR6335661.1"/>
    <property type="molecule type" value="Genomic_DNA"/>
</dbReference>
<accession>A0A9W6FP53</accession>
<dbReference type="Gene3D" id="1.10.10.10">
    <property type="entry name" value="Winged helix-like DNA-binding domain superfamily/Winged helix DNA-binding domain"/>
    <property type="match status" value="1"/>
</dbReference>
<dbReference type="PANTHER" id="PTHR43537:SF39">
    <property type="entry name" value="HTH-TYPE TRANSCRIPTIONAL REGULATOR MCBR"/>
    <property type="match status" value="1"/>
</dbReference>
<dbReference type="InterPro" id="IPR036390">
    <property type="entry name" value="WH_DNA-bd_sf"/>
</dbReference>
<dbReference type="InterPro" id="IPR036388">
    <property type="entry name" value="WH-like_DNA-bd_sf"/>
</dbReference>
<dbReference type="SUPFAM" id="SSF48008">
    <property type="entry name" value="GntR ligand-binding domain-like"/>
    <property type="match status" value="1"/>
</dbReference>
<dbReference type="PANTHER" id="PTHR43537">
    <property type="entry name" value="TRANSCRIPTIONAL REGULATOR, GNTR FAMILY"/>
    <property type="match status" value="1"/>
</dbReference>
<dbReference type="SMART" id="SM00895">
    <property type="entry name" value="FCD"/>
    <property type="match status" value="1"/>
</dbReference>
<dbReference type="EMBL" id="BSDO01000008">
    <property type="protein sequence ID" value="GLI24663.1"/>
    <property type="molecule type" value="Genomic_DNA"/>
</dbReference>
<keyword evidence="1" id="KW-0805">Transcription regulation</keyword>
<dbReference type="RefSeq" id="WP_237354041.1">
    <property type="nucleotide sequence ID" value="NZ_BSDO01000008.1"/>
</dbReference>
<gene>
    <name evidence="6" type="ORF">GGQ86_004157</name>
    <name evidence="5" type="ORF">XFLAVUS301_43370</name>
</gene>
<dbReference type="Proteomes" id="UP001144397">
    <property type="component" value="Unassembled WGS sequence"/>
</dbReference>
<dbReference type="SUPFAM" id="SSF46785">
    <property type="entry name" value="Winged helix' DNA-binding domain"/>
    <property type="match status" value="1"/>
</dbReference>
<dbReference type="Pfam" id="PF00392">
    <property type="entry name" value="GntR"/>
    <property type="match status" value="1"/>
</dbReference>
<dbReference type="Proteomes" id="UP001245370">
    <property type="component" value="Unassembled WGS sequence"/>
</dbReference>
<protein>
    <submittedName>
        <fullName evidence="5 6">GntR family transcriptional regulator</fullName>
    </submittedName>
</protein>
<evidence type="ECO:0000313" key="8">
    <source>
        <dbReference type="Proteomes" id="UP001245370"/>
    </source>
</evidence>
<keyword evidence="2 6" id="KW-0238">DNA-binding</keyword>
<evidence type="ECO:0000313" key="6">
    <source>
        <dbReference type="EMBL" id="MDR6335661.1"/>
    </source>
</evidence>
<dbReference type="GO" id="GO:0003700">
    <property type="term" value="F:DNA-binding transcription factor activity"/>
    <property type="evidence" value="ECO:0007669"/>
    <property type="project" value="InterPro"/>
</dbReference>
<evidence type="ECO:0000256" key="1">
    <source>
        <dbReference type="ARBA" id="ARBA00023015"/>
    </source>
</evidence>
<dbReference type="AlphaFoldDB" id="A0A9W6FP53"/>
<dbReference type="Pfam" id="PF07729">
    <property type="entry name" value="FCD"/>
    <property type="match status" value="1"/>
</dbReference>